<reference evidence="1" key="1">
    <citation type="submission" date="2016-10" db="EMBL/GenBank/DDBJ databases">
        <title>Sequence of Gallionella enrichment culture.</title>
        <authorList>
            <person name="Poehlein A."/>
            <person name="Muehling M."/>
            <person name="Daniel R."/>
        </authorList>
    </citation>
    <scope>NUCLEOTIDE SEQUENCE</scope>
</reference>
<protein>
    <submittedName>
        <fullName evidence="1">Uncharacterized protein</fullName>
    </submittedName>
</protein>
<comment type="caution">
    <text evidence="1">The sequence shown here is derived from an EMBL/GenBank/DDBJ whole genome shotgun (WGS) entry which is preliminary data.</text>
</comment>
<proteinExistence type="predicted"/>
<dbReference type="EMBL" id="MLJW01005180">
    <property type="protein sequence ID" value="OIQ68662.1"/>
    <property type="molecule type" value="Genomic_DNA"/>
</dbReference>
<gene>
    <name evidence="1" type="ORF">GALL_497440</name>
</gene>
<organism evidence="1">
    <name type="scientific">mine drainage metagenome</name>
    <dbReference type="NCBI Taxonomy" id="410659"/>
    <lineage>
        <taxon>unclassified sequences</taxon>
        <taxon>metagenomes</taxon>
        <taxon>ecological metagenomes</taxon>
    </lineage>
</organism>
<evidence type="ECO:0000313" key="1">
    <source>
        <dbReference type="EMBL" id="OIQ68662.1"/>
    </source>
</evidence>
<name>A0A1J5PBG6_9ZZZZ</name>
<accession>A0A1J5PBG6</accession>
<sequence>MDRRIGRAADRRIDDDAVLKSLSRQDVGRFQVLPDHPDDALAGLVGNLAALAVRRGDRGAARQRHAQGLGQRIHGGGGSHGIAMADRGRRRRHDIHELLVVDLACGELLARFPDHGSGTGTLTIVPAVQHRSAGQHDGRQIDGCRRHQAGGSGLVAACGQDHTVEGVAEQDLDQPKIGEVAVKRRGRALAGFLDRVHRKFHRDAAGSADSLPDPVCQFEMVAVARRQVVACLRDADDRLAGLQLLPGQAVIEVALKVERGHSGVVGVVKPLAGTEFAPGDAG</sequence>
<dbReference type="AlphaFoldDB" id="A0A1J5PBG6"/>